<dbReference type="EMBL" id="BMAT01005901">
    <property type="protein sequence ID" value="GFS01997.1"/>
    <property type="molecule type" value="Genomic_DNA"/>
</dbReference>
<proteinExistence type="predicted"/>
<evidence type="ECO:0000313" key="1">
    <source>
        <dbReference type="EMBL" id="GFS01997.1"/>
    </source>
</evidence>
<name>A0AAV4HVN5_9GAST</name>
<comment type="caution">
    <text evidence="1">The sequence shown here is derived from an EMBL/GenBank/DDBJ whole genome shotgun (WGS) entry which is preliminary data.</text>
</comment>
<reference evidence="1 2" key="1">
    <citation type="journal article" date="2021" name="Elife">
        <title>Chloroplast acquisition without the gene transfer in kleptoplastic sea slugs, Plakobranchus ocellatus.</title>
        <authorList>
            <person name="Maeda T."/>
            <person name="Takahashi S."/>
            <person name="Yoshida T."/>
            <person name="Shimamura S."/>
            <person name="Takaki Y."/>
            <person name="Nagai Y."/>
            <person name="Toyoda A."/>
            <person name="Suzuki Y."/>
            <person name="Arimoto A."/>
            <person name="Ishii H."/>
            <person name="Satoh N."/>
            <person name="Nishiyama T."/>
            <person name="Hasebe M."/>
            <person name="Maruyama T."/>
            <person name="Minagawa J."/>
            <person name="Obokata J."/>
            <person name="Shigenobu S."/>
        </authorList>
    </citation>
    <scope>NUCLEOTIDE SEQUENCE [LARGE SCALE GENOMIC DNA]</scope>
</reference>
<dbReference type="AlphaFoldDB" id="A0AAV4HVN5"/>
<organism evidence="1 2">
    <name type="scientific">Elysia marginata</name>
    <dbReference type="NCBI Taxonomy" id="1093978"/>
    <lineage>
        <taxon>Eukaryota</taxon>
        <taxon>Metazoa</taxon>
        <taxon>Spiralia</taxon>
        <taxon>Lophotrochozoa</taxon>
        <taxon>Mollusca</taxon>
        <taxon>Gastropoda</taxon>
        <taxon>Heterobranchia</taxon>
        <taxon>Euthyneura</taxon>
        <taxon>Panpulmonata</taxon>
        <taxon>Sacoglossa</taxon>
        <taxon>Placobranchoidea</taxon>
        <taxon>Plakobranchidae</taxon>
        <taxon>Elysia</taxon>
    </lineage>
</organism>
<keyword evidence="2" id="KW-1185">Reference proteome</keyword>
<gene>
    <name evidence="1" type="ORF">ElyMa_002852400</name>
</gene>
<evidence type="ECO:0000313" key="2">
    <source>
        <dbReference type="Proteomes" id="UP000762676"/>
    </source>
</evidence>
<sequence>MDTAEKRKKFSLTRLAYQSTQSTTSILSTESDGNTWSHSLELGESNEILVQLRELNKDVDSSVEFICGVDDVICPTIPVNIGLAAFGVLAIVETAFGM</sequence>
<protein>
    <submittedName>
        <fullName evidence="1">Uncharacterized protein</fullName>
    </submittedName>
</protein>
<dbReference type="Proteomes" id="UP000762676">
    <property type="component" value="Unassembled WGS sequence"/>
</dbReference>
<accession>A0AAV4HVN5</accession>